<dbReference type="InterPro" id="IPR013566">
    <property type="entry name" value="EF_hand_assoc_1"/>
</dbReference>
<keyword evidence="5" id="KW-0677">Repeat</keyword>
<evidence type="ECO:0000256" key="9">
    <source>
        <dbReference type="ARBA" id="ARBA00022837"/>
    </source>
</evidence>
<dbReference type="Gene3D" id="3.40.50.300">
    <property type="entry name" value="P-loop containing nucleotide triphosphate hydrolases"/>
    <property type="match status" value="2"/>
</dbReference>
<dbReference type="InterPro" id="IPR013567">
    <property type="entry name" value="EF_hand_assoc_2"/>
</dbReference>
<dbReference type="InterPro" id="IPR052266">
    <property type="entry name" value="Miro-EF-hand_domain"/>
</dbReference>
<dbReference type="InterPro" id="IPR018247">
    <property type="entry name" value="EF_Hand_1_Ca_BS"/>
</dbReference>
<evidence type="ECO:0000256" key="1">
    <source>
        <dbReference type="ARBA" id="ARBA00004200"/>
    </source>
</evidence>
<comment type="similarity">
    <text evidence="2 14">Belongs to the mitochondrial Rho GTPase family.</text>
</comment>
<accession>A0A9N7NKB1</accession>
<protein>
    <recommendedName>
        <fullName evidence="14">Mitochondrial Rho GTPase</fullName>
        <ecNumber evidence="14">3.6.5.-</ecNumber>
    </recommendedName>
</protein>
<proteinExistence type="inferred from homology"/>
<dbReference type="PANTHER" id="PTHR46819:SF1">
    <property type="entry name" value="EF-HAND CALCIUM-BINDING DOMAIN-CONTAINING PROTEIN 7"/>
    <property type="match status" value="1"/>
</dbReference>
<evidence type="ECO:0000256" key="14">
    <source>
        <dbReference type="PIRNR" id="PIRNR037488"/>
    </source>
</evidence>
<gene>
    <name evidence="17" type="ORF">SHERM_27402</name>
</gene>
<evidence type="ECO:0000256" key="11">
    <source>
        <dbReference type="ARBA" id="ARBA00023128"/>
    </source>
</evidence>
<dbReference type="PROSITE" id="PS50222">
    <property type="entry name" value="EF_HAND_2"/>
    <property type="match status" value="2"/>
</dbReference>
<dbReference type="EC" id="3.6.5.-" evidence="14"/>
<dbReference type="Pfam" id="PF08355">
    <property type="entry name" value="EF_assoc_1"/>
    <property type="match status" value="1"/>
</dbReference>
<dbReference type="SMART" id="SM00054">
    <property type="entry name" value="EFh"/>
    <property type="match status" value="2"/>
</dbReference>
<dbReference type="EMBL" id="CACSLK010027833">
    <property type="protein sequence ID" value="CAA0832098.1"/>
    <property type="molecule type" value="Genomic_DNA"/>
</dbReference>
<comment type="caution">
    <text evidence="17">The sequence shown here is derived from an EMBL/GenBank/DDBJ whole genome shotgun (WGS) entry which is preliminary data.</text>
</comment>
<dbReference type="PANTHER" id="PTHR46819">
    <property type="entry name" value="EF-HAND CALCIUM-BINDING DOMAIN-CONTAINING PROTEIN 7"/>
    <property type="match status" value="1"/>
</dbReference>
<dbReference type="Pfam" id="PF08356">
    <property type="entry name" value="EF_assoc_2"/>
    <property type="match status" value="1"/>
</dbReference>
<dbReference type="InterPro" id="IPR027417">
    <property type="entry name" value="P-loop_NTPase"/>
</dbReference>
<dbReference type="OrthoDB" id="10020961at2759"/>
<evidence type="ECO:0000256" key="5">
    <source>
        <dbReference type="ARBA" id="ARBA00022737"/>
    </source>
</evidence>
<dbReference type="SUPFAM" id="SSF47473">
    <property type="entry name" value="EF-hand"/>
    <property type="match status" value="1"/>
</dbReference>
<comment type="subcellular location">
    <subcellularLocation>
        <location evidence="1 14">Mitochondrion outer membrane</location>
        <topology evidence="1 14">Single-pass type IV membrane protein</topology>
    </subcellularLocation>
</comment>
<keyword evidence="13 14" id="KW-0472">Membrane</keyword>
<evidence type="ECO:0000256" key="4">
    <source>
        <dbReference type="ARBA" id="ARBA00022723"/>
    </source>
</evidence>
<organism evidence="17 18">
    <name type="scientific">Striga hermonthica</name>
    <name type="common">Purple witchweed</name>
    <name type="synonym">Buchnera hermonthica</name>
    <dbReference type="NCBI Taxonomy" id="68872"/>
    <lineage>
        <taxon>Eukaryota</taxon>
        <taxon>Viridiplantae</taxon>
        <taxon>Streptophyta</taxon>
        <taxon>Embryophyta</taxon>
        <taxon>Tracheophyta</taxon>
        <taxon>Spermatophyta</taxon>
        <taxon>Magnoliopsida</taxon>
        <taxon>eudicotyledons</taxon>
        <taxon>Gunneridae</taxon>
        <taxon>Pentapetalae</taxon>
        <taxon>asterids</taxon>
        <taxon>lamiids</taxon>
        <taxon>Lamiales</taxon>
        <taxon>Orobanchaceae</taxon>
        <taxon>Buchnereae</taxon>
        <taxon>Striga</taxon>
    </lineage>
</organism>
<evidence type="ECO:0000259" key="15">
    <source>
        <dbReference type="PROSITE" id="PS50222"/>
    </source>
</evidence>
<feature type="domain" description="EF-hand" evidence="15">
    <location>
        <begin position="135"/>
        <end position="170"/>
    </location>
</feature>
<dbReference type="Proteomes" id="UP001153555">
    <property type="component" value="Unassembled WGS sequence"/>
</dbReference>
<feature type="domain" description="Miro" evidence="16">
    <location>
        <begin position="358"/>
        <end position="527"/>
    </location>
</feature>
<evidence type="ECO:0000256" key="3">
    <source>
        <dbReference type="ARBA" id="ARBA00022692"/>
    </source>
</evidence>
<keyword evidence="7 14" id="KW-1000">Mitochondrion outer membrane</keyword>
<keyword evidence="10" id="KW-1133">Transmembrane helix</keyword>
<dbReference type="InterPro" id="IPR020860">
    <property type="entry name" value="MIRO_dom"/>
</dbReference>
<keyword evidence="11 14" id="KW-0496">Mitochondrion</keyword>
<feature type="domain" description="EF-hand" evidence="15">
    <location>
        <begin position="250"/>
        <end position="285"/>
    </location>
</feature>
<dbReference type="GO" id="GO:0005525">
    <property type="term" value="F:GTP binding"/>
    <property type="evidence" value="ECO:0007669"/>
    <property type="project" value="UniProtKB-KW"/>
</dbReference>
<dbReference type="AlphaFoldDB" id="A0A9N7NKB1"/>
<keyword evidence="6 14" id="KW-0547">Nucleotide-binding</keyword>
<reference evidence="17" key="1">
    <citation type="submission" date="2019-12" db="EMBL/GenBank/DDBJ databases">
        <authorList>
            <person name="Scholes J."/>
        </authorList>
    </citation>
    <scope>NUCLEOTIDE SEQUENCE</scope>
</reference>
<keyword evidence="9 14" id="KW-0106">Calcium</keyword>
<dbReference type="PROSITE" id="PS00018">
    <property type="entry name" value="EF_HAND_1"/>
    <property type="match status" value="2"/>
</dbReference>
<dbReference type="GO" id="GO:0003924">
    <property type="term" value="F:GTPase activity"/>
    <property type="evidence" value="ECO:0007669"/>
    <property type="project" value="InterPro"/>
</dbReference>
<dbReference type="InterPro" id="IPR011992">
    <property type="entry name" value="EF-hand-dom_pair"/>
</dbReference>
<evidence type="ECO:0000256" key="8">
    <source>
        <dbReference type="ARBA" id="ARBA00022801"/>
    </source>
</evidence>
<dbReference type="SMART" id="SM00174">
    <property type="entry name" value="RHO"/>
    <property type="match status" value="1"/>
</dbReference>
<keyword evidence="8 14" id="KW-0378">Hydrolase</keyword>
<evidence type="ECO:0000256" key="13">
    <source>
        <dbReference type="ARBA" id="ARBA00023136"/>
    </source>
</evidence>
<evidence type="ECO:0000256" key="10">
    <source>
        <dbReference type="ARBA" id="ARBA00022989"/>
    </source>
</evidence>
<dbReference type="GO" id="GO:0005741">
    <property type="term" value="C:mitochondrial outer membrane"/>
    <property type="evidence" value="ECO:0007669"/>
    <property type="project" value="UniProtKB-SubCell"/>
</dbReference>
<dbReference type="InterPro" id="IPR002048">
    <property type="entry name" value="EF_hand_dom"/>
</dbReference>
<dbReference type="PROSITE" id="PS51423">
    <property type="entry name" value="MIRO"/>
    <property type="match status" value="1"/>
</dbReference>
<evidence type="ECO:0000256" key="12">
    <source>
        <dbReference type="ARBA" id="ARBA00023134"/>
    </source>
</evidence>
<keyword evidence="3" id="KW-0812">Transmembrane</keyword>
<dbReference type="GO" id="GO:0007005">
    <property type="term" value="P:mitochondrion organization"/>
    <property type="evidence" value="ECO:0007669"/>
    <property type="project" value="InterPro"/>
</dbReference>
<dbReference type="InterPro" id="IPR001806">
    <property type="entry name" value="Small_GTPase"/>
</dbReference>
<keyword evidence="18" id="KW-1185">Reference proteome</keyword>
<dbReference type="PIRSF" id="PIRSF037488">
    <property type="entry name" value="Mt_Rho_GTPase"/>
    <property type="match status" value="1"/>
</dbReference>
<keyword evidence="4" id="KW-0479">Metal-binding</keyword>
<dbReference type="GO" id="GO:0005509">
    <property type="term" value="F:calcium ion binding"/>
    <property type="evidence" value="ECO:0007669"/>
    <property type="project" value="InterPro"/>
</dbReference>
<keyword evidence="12 14" id="KW-0342">GTP-binding</keyword>
<dbReference type="Gene3D" id="1.10.238.10">
    <property type="entry name" value="EF-hand"/>
    <property type="match status" value="2"/>
</dbReference>
<evidence type="ECO:0000256" key="6">
    <source>
        <dbReference type="ARBA" id="ARBA00022741"/>
    </source>
</evidence>
<dbReference type="Pfam" id="PF00071">
    <property type="entry name" value="Ras"/>
    <property type="match status" value="1"/>
</dbReference>
<dbReference type="SUPFAM" id="SSF52540">
    <property type="entry name" value="P-loop containing nucleoside triphosphate hydrolases"/>
    <property type="match status" value="2"/>
</dbReference>
<evidence type="ECO:0000259" key="16">
    <source>
        <dbReference type="PROSITE" id="PS51423"/>
    </source>
</evidence>
<name>A0A9N7NKB1_STRHE</name>
<evidence type="ECO:0000256" key="7">
    <source>
        <dbReference type="ARBA" id="ARBA00022787"/>
    </source>
</evidence>
<dbReference type="InterPro" id="IPR021181">
    <property type="entry name" value="Miro"/>
</dbReference>
<evidence type="ECO:0000313" key="18">
    <source>
        <dbReference type="Proteomes" id="UP001153555"/>
    </source>
</evidence>
<evidence type="ECO:0000313" key="17">
    <source>
        <dbReference type="EMBL" id="CAA0832098.1"/>
    </source>
</evidence>
<evidence type="ECO:0000256" key="2">
    <source>
        <dbReference type="ARBA" id="ARBA00007981"/>
    </source>
</evidence>
<sequence>MPAARKSIRVVCRLERRGKVAEQLKRADVVVLTYACDRPSTLSRLSSFWLPELRRLGIEAPVIVVGCKLDLRKEEFNLTDEIVPLMQQFGETEAFIECSAAHFRQIQEVFNYAQKATLHPSAPLFHRETQVLRPRCKRALKRIFILFDHDKDGALNDEELTNFQQVTCFGYPLRLADVVSIKSLVQEKLLGITIEGFLFLHVLFKGKGQVDNTWTVLRKFGYNEELKLRDDYLSVPNKKSPDQSVELTSEAIKFLKGIFSIFDDDKDGFLSDGELEDLFSTAPESPWDEAPYKDAVLRTPSGGLSLSGFLLEWSLMTSLDPAQSVVNLIYVGYKFNAASALHITTRRSIDKKKQQTDRNVFQCYVFGPKKAGKSVFFTSLLGRPFPENYIPTADKQYAVNIVNRRGGNKKTLILREIPEDGAKRLLYNKECLAACDVAVFMYNSSNESSFKGATELLSLVARLGEETGYGMPCLLIASEDYRDSNAKVKNDSAKICLNMGIDAPIHMSMKDRDKNDVFSRIINAAERPHLSIPDTDIGRRQKQYRQLVTHPATPPSWSCCYFCWAGGISSLCSKNEQLRLVLALGLGKYLCAFWES</sequence>
<dbReference type="FunFam" id="1.10.238.10:FF:000011">
    <property type="entry name" value="Mitochondrial Rho GTPase"/>
    <property type="match status" value="1"/>
</dbReference>